<sequence length="411" mass="44262">ALKAYNGDVGVGVSLALAFLSQTNKPASTVIPVSFHQELEVSLDDDLYVVEVPPGGAAEMAGLEKGDQLTALNGEDVAGLPLATLRAQLASAGRASFRRAEAAENCVLACGRCKTLNSVATASRYFRCHSCRALAMPWACLMRRYPDPPSGCCAPRKVADIQSLQLLHDVSWEECGLESATMHPTGFGRAAEAPAGCQHHQQLGGSATCGIAAVNNLLTNANAPAITSERMVAISSKLGEAESAIREGAESVQEFGEEQCVADLYVTENGGHFDVQTLQIAFEEAGFNMWYVPDGALQKPGSLFTQANLIGYVCHRRDPMNPRQDHWFIVRRQNSEKGPSYLLQDSLYDIVFMLTELEAHQLCLSLPRGALFAVAQQSTPEVALGGASREERVRIDPCCKKFLTQLGFTSP</sequence>
<feature type="non-terminal residue" evidence="7">
    <location>
        <position position="1"/>
    </location>
</feature>
<dbReference type="AlphaFoldDB" id="A0A813M237"/>
<protein>
    <recommendedName>
        <fullName evidence="2">ubiquitinyl hydrolase 1</fullName>
        <ecNumber evidence="2">3.4.19.12</ecNumber>
    </recommendedName>
</protein>
<keyword evidence="4" id="KW-0833">Ubl conjugation pathway</keyword>
<gene>
    <name evidence="7" type="ORF">PGLA2088_LOCUS51713</name>
</gene>
<evidence type="ECO:0000256" key="5">
    <source>
        <dbReference type="ARBA" id="ARBA00022801"/>
    </source>
</evidence>
<dbReference type="EMBL" id="CAJNNW010037765">
    <property type="protein sequence ID" value="CAE8744156.1"/>
    <property type="molecule type" value="Genomic_DNA"/>
</dbReference>
<dbReference type="Proteomes" id="UP000626109">
    <property type="component" value="Unassembled WGS sequence"/>
</dbReference>
<accession>A0A813M237</accession>
<dbReference type="GO" id="GO:0006508">
    <property type="term" value="P:proteolysis"/>
    <property type="evidence" value="ECO:0007669"/>
    <property type="project" value="UniProtKB-KW"/>
</dbReference>
<dbReference type="InterPro" id="IPR036034">
    <property type="entry name" value="PDZ_sf"/>
</dbReference>
<keyword evidence="5" id="KW-0378">Hydrolase</keyword>
<organism evidence="7 8">
    <name type="scientific">Polarella glacialis</name>
    <name type="common">Dinoflagellate</name>
    <dbReference type="NCBI Taxonomy" id="89957"/>
    <lineage>
        <taxon>Eukaryota</taxon>
        <taxon>Sar</taxon>
        <taxon>Alveolata</taxon>
        <taxon>Dinophyceae</taxon>
        <taxon>Suessiales</taxon>
        <taxon>Suessiaceae</taxon>
        <taxon>Polarella</taxon>
    </lineage>
</organism>
<dbReference type="GO" id="GO:0016579">
    <property type="term" value="P:protein deubiquitination"/>
    <property type="evidence" value="ECO:0007669"/>
    <property type="project" value="InterPro"/>
</dbReference>
<dbReference type="SMART" id="SM00228">
    <property type="entry name" value="PDZ"/>
    <property type="match status" value="1"/>
</dbReference>
<dbReference type="InterPro" id="IPR001478">
    <property type="entry name" value="PDZ"/>
</dbReference>
<dbReference type="InterPro" id="IPR006155">
    <property type="entry name" value="Josephin"/>
</dbReference>
<feature type="domain" description="PDZ" evidence="6">
    <location>
        <begin position="47"/>
        <end position="93"/>
    </location>
</feature>
<evidence type="ECO:0000259" key="6">
    <source>
        <dbReference type="PROSITE" id="PS50106"/>
    </source>
</evidence>
<comment type="catalytic activity">
    <reaction evidence="1">
        <text>Thiol-dependent hydrolysis of ester, thioester, amide, peptide and isopeptide bonds formed by the C-terminal Gly of ubiquitin (a 76-residue protein attached to proteins as an intracellular targeting signal).</text>
        <dbReference type="EC" id="3.4.19.12"/>
    </reaction>
</comment>
<comment type="caution">
    <text evidence="7">The sequence shown here is derived from an EMBL/GenBank/DDBJ whole genome shotgun (WGS) entry which is preliminary data.</text>
</comment>
<dbReference type="PROSITE" id="PS50106">
    <property type="entry name" value="PDZ"/>
    <property type="match status" value="1"/>
</dbReference>
<evidence type="ECO:0000313" key="8">
    <source>
        <dbReference type="Proteomes" id="UP000626109"/>
    </source>
</evidence>
<reference evidence="7" key="1">
    <citation type="submission" date="2021-02" db="EMBL/GenBank/DDBJ databases">
        <authorList>
            <person name="Dougan E. K."/>
            <person name="Rhodes N."/>
            <person name="Thang M."/>
            <person name="Chan C."/>
        </authorList>
    </citation>
    <scope>NUCLEOTIDE SEQUENCE</scope>
</reference>
<dbReference type="Pfam" id="PF00595">
    <property type="entry name" value="PDZ"/>
    <property type="match status" value="1"/>
</dbReference>
<evidence type="ECO:0000313" key="7">
    <source>
        <dbReference type="EMBL" id="CAE8744156.1"/>
    </source>
</evidence>
<evidence type="ECO:0000256" key="4">
    <source>
        <dbReference type="ARBA" id="ARBA00022786"/>
    </source>
</evidence>
<evidence type="ECO:0000256" key="3">
    <source>
        <dbReference type="ARBA" id="ARBA00022670"/>
    </source>
</evidence>
<dbReference type="GO" id="GO:0004843">
    <property type="term" value="F:cysteine-type deubiquitinase activity"/>
    <property type="evidence" value="ECO:0007669"/>
    <property type="project" value="UniProtKB-EC"/>
</dbReference>
<dbReference type="Pfam" id="PF02099">
    <property type="entry name" value="Josephin"/>
    <property type="match status" value="1"/>
</dbReference>
<evidence type="ECO:0000256" key="2">
    <source>
        <dbReference type="ARBA" id="ARBA00012759"/>
    </source>
</evidence>
<name>A0A813M237_POLGL</name>
<dbReference type="Gene3D" id="2.30.42.10">
    <property type="match status" value="1"/>
</dbReference>
<dbReference type="SUPFAM" id="SSF50156">
    <property type="entry name" value="PDZ domain-like"/>
    <property type="match status" value="1"/>
</dbReference>
<keyword evidence="3" id="KW-0645">Protease</keyword>
<dbReference type="EC" id="3.4.19.12" evidence="2"/>
<proteinExistence type="predicted"/>
<evidence type="ECO:0000256" key="1">
    <source>
        <dbReference type="ARBA" id="ARBA00000707"/>
    </source>
</evidence>